<dbReference type="InterPro" id="IPR016487">
    <property type="entry name" value="Lsm6/sSmF"/>
</dbReference>
<keyword evidence="2" id="KW-0508">mRNA splicing</keyword>
<dbReference type="SUPFAM" id="SSF50182">
    <property type="entry name" value="Sm-like ribonucleoproteins"/>
    <property type="match status" value="1"/>
</dbReference>
<dbReference type="CDD" id="cd01726">
    <property type="entry name" value="LSm6"/>
    <property type="match status" value="1"/>
</dbReference>
<dbReference type="PANTHER" id="PTHR11021">
    <property type="entry name" value="SMALL NUCLEAR RIBONUCLEOPROTEIN F SNRNP-F"/>
    <property type="match status" value="1"/>
</dbReference>
<dbReference type="PANTHER" id="PTHR11021:SF8">
    <property type="entry name" value="SM-LIKE PROTEIN LSM36B-RELATED"/>
    <property type="match status" value="1"/>
</dbReference>
<evidence type="ECO:0000256" key="2">
    <source>
        <dbReference type="ARBA" id="ARBA00023187"/>
    </source>
</evidence>
<proteinExistence type="predicted"/>
<reference evidence="5" key="1">
    <citation type="submission" date="2019-12" db="EMBL/GenBank/DDBJ databases">
        <title>Genome sequencing and annotation of Brassica cretica.</title>
        <authorList>
            <person name="Studholme D.J."/>
            <person name="Sarris P."/>
        </authorList>
    </citation>
    <scope>NUCLEOTIDE SEQUENCE</scope>
    <source>
        <strain evidence="5">PFS-109/04</strain>
        <tissue evidence="5">Leaf</tissue>
    </source>
</reference>
<feature type="domain" description="Sm" evidence="4">
    <location>
        <begin position="65"/>
        <end position="140"/>
    </location>
</feature>
<dbReference type="Proteomes" id="UP000712600">
    <property type="component" value="Unassembled WGS sequence"/>
</dbReference>
<comment type="caution">
    <text evidence="5">The sequence shown here is derived from an EMBL/GenBank/DDBJ whole genome shotgun (WGS) entry which is preliminary data.</text>
</comment>
<dbReference type="Gene3D" id="2.30.30.100">
    <property type="match status" value="2"/>
</dbReference>
<dbReference type="GO" id="GO:0046540">
    <property type="term" value="C:U4/U6 x U5 tri-snRNP complex"/>
    <property type="evidence" value="ECO:0007669"/>
    <property type="project" value="TreeGrafter"/>
</dbReference>
<dbReference type="AlphaFoldDB" id="A0A8S9PW93"/>
<evidence type="ECO:0000256" key="3">
    <source>
        <dbReference type="ARBA" id="ARBA00023274"/>
    </source>
</evidence>
<dbReference type="InterPro" id="IPR001163">
    <property type="entry name" value="Sm_dom_euk/arc"/>
</dbReference>
<dbReference type="SMART" id="SM00651">
    <property type="entry name" value="Sm"/>
    <property type="match status" value="1"/>
</dbReference>
<dbReference type="GO" id="GO:0003723">
    <property type="term" value="F:RNA binding"/>
    <property type="evidence" value="ECO:0007669"/>
    <property type="project" value="InterPro"/>
</dbReference>
<evidence type="ECO:0000313" key="6">
    <source>
        <dbReference type="Proteomes" id="UP000712600"/>
    </source>
</evidence>
<dbReference type="EMBL" id="QGKX02001347">
    <property type="protein sequence ID" value="KAF3525588.1"/>
    <property type="molecule type" value="Genomic_DNA"/>
</dbReference>
<dbReference type="GO" id="GO:0005730">
    <property type="term" value="C:nucleolus"/>
    <property type="evidence" value="ECO:0007669"/>
    <property type="project" value="TreeGrafter"/>
</dbReference>
<evidence type="ECO:0000313" key="5">
    <source>
        <dbReference type="EMBL" id="KAF3525588.1"/>
    </source>
</evidence>
<sequence length="145" mass="16071">RKKERKMSGSGDKVVGTTKTPADFLKSIRGRPVVVKLNSGVDYRGHNTLSLLFNYLCCALLVRSLDLDLTCFVLLDLFLVKLNIEFSFTSYTGILACLDGYMNIAMEQTEEYVNGQLKNKYGDAFIRGNNVLYISTVKGPLADGA</sequence>
<dbReference type="GO" id="GO:0005732">
    <property type="term" value="C:sno(s)RNA-containing ribonucleoprotein complex"/>
    <property type="evidence" value="ECO:0007669"/>
    <property type="project" value="TreeGrafter"/>
</dbReference>
<dbReference type="GO" id="GO:0000932">
    <property type="term" value="C:P-body"/>
    <property type="evidence" value="ECO:0007669"/>
    <property type="project" value="TreeGrafter"/>
</dbReference>
<keyword evidence="1" id="KW-0507">mRNA processing</keyword>
<evidence type="ECO:0000259" key="4">
    <source>
        <dbReference type="PROSITE" id="PS52002"/>
    </source>
</evidence>
<evidence type="ECO:0000256" key="1">
    <source>
        <dbReference type="ARBA" id="ARBA00022728"/>
    </source>
</evidence>
<gene>
    <name evidence="5" type="ORF">F2Q69_00049537</name>
</gene>
<keyword evidence="3" id="KW-0687">Ribonucleoprotein</keyword>
<name>A0A8S9PW93_BRACR</name>
<dbReference type="InterPro" id="IPR047575">
    <property type="entry name" value="Sm"/>
</dbReference>
<dbReference type="GO" id="GO:0000398">
    <property type="term" value="P:mRNA splicing, via spliceosome"/>
    <property type="evidence" value="ECO:0007669"/>
    <property type="project" value="InterPro"/>
</dbReference>
<protein>
    <recommendedName>
        <fullName evidence="4">Sm domain-containing protein</fullName>
    </recommendedName>
</protein>
<dbReference type="InterPro" id="IPR010920">
    <property type="entry name" value="LSM_dom_sf"/>
</dbReference>
<organism evidence="5 6">
    <name type="scientific">Brassica cretica</name>
    <name type="common">Mustard</name>
    <dbReference type="NCBI Taxonomy" id="69181"/>
    <lineage>
        <taxon>Eukaryota</taxon>
        <taxon>Viridiplantae</taxon>
        <taxon>Streptophyta</taxon>
        <taxon>Embryophyta</taxon>
        <taxon>Tracheophyta</taxon>
        <taxon>Spermatophyta</taxon>
        <taxon>Magnoliopsida</taxon>
        <taxon>eudicotyledons</taxon>
        <taxon>Gunneridae</taxon>
        <taxon>Pentapetalae</taxon>
        <taxon>rosids</taxon>
        <taxon>malvids</taxon>
        <taxon>Brassicales</taxon>
        <taxon>Brassicaceae</taxon>
        <taxon>Brassiceae</taxon>
        <taxon>Brassica</taxon>
    </lineage>
</organism>
<dbReference type="GO" id="GO:0030490">
    <property type="term" value="P:maturation of SSU-rRNA"/>
    <property type="evidence" value="ECO:0007669"/>
    <property type="project" value="TreeGrafter"/>
</dbReference>
<dbReference type="GO" id="GO:0005688">
    <property type="term" value="C:U6 snRNP"/>
    <property type="evidence" value="ECO:0007669"/>
    <property type="project" value="TreeGrafter"/>
</dbReference>
<dbReference type="PROSITE" id="PS52002">
    <property type="entry name" value="SM"/>
    <property type="match status" value="1"/>
</dbReference>
<feature type="non-terminal residue" evidence="5">
    <location>
        <position position="1"/>
    </location>
</feature>
<dbReference type="GO" id="GO:0005681">
    <property type="term" value="C:spliceosomal complex"/>
    <property type="evidence" value="ECO:0007669"/>
    <property type="project" value="UniProtKB-KW"/>
</dbReference>
<accession>A0A8S9PW93</accession>
<keyword evidence="1" id="KW-0747">Spliceosome</keyword>
<dbReference type="Pfam" id="PF01423">
    <property type="entry name" value="LSM"/>
    <property type="match status" value="1"/>
</dbReference>